<comment type="caution">
    <text evidence="1">The sequence shown here is derived from an EMBL/GenBank/DDBJ whole genome shotgun (WGS) entry which is preliminary data.</text>
</comment>
<accession>A0A7C4UF48</accession>
<gene>
    <name evidence="1" type="ORF">ENV67_00340</name>
</gene>
<sequence length="322" mass="36991">MKFPKGIPIIENVKIQFVNFDNILNQAKKAREGRLNGYLQIIYPQEVDVLFFENGNPINAGRFNRSGFSQIPIKELVERAKKSEVGIVNIYDIPDELVYMMIVTLREKPMIASKSFKDVDVDKLISKFQEINFNGFILLVRDFEYFYIKFENGIPVRIYTPGKIEVGKLTLEMFKKFVEKLTPDFKISIYKGEAQIKQADPALISLYVKFLNSLIQAFGEIIGMSIVRKTIFSSFDLMKGQYSFLSGFEIDENTVIKEGNIVVTEDELTTAMASLIDKFVDAIFIVLGRQTDEVIYKCIKDYRFALKSAGFFEKSKLSRLNI</sequence>
<name>A0A7C4UF48_UNCW3</name>
<organism evidence="1">
    <name type="scientific">candidate division WOR-3 bacterium</name>
    <dbReference type="NCBI Taxonomy" id="2052148"/>
    <lineage>
        <taxon>Bacteria</taxon>
        <taxon>Bacteria division WOR-3</taxon>
    </lineage>
</organism>
<evidence type="ECO:0000313" key="1">
    <source>
        <dbReference type="EMBL" id="HGW90978.1"/>
    </source>
</evidence>
<reference evidence="1" key="1">
    <citation type="journal article" date="2020" name="mSystems">
        <title>Genome- and Community-Level Interaction Insights into Carbon Utilization and Element Cycling Functions of Hydrothermarchaeota in Hydrothermal Sediment.</title>
        <authorList>
            <person name="Zhou Z."/>
            <person name="Liu Y."/>
            <person name="Xu W."/>
            <person name="Pan J."/>
            <person name="Luo Z.H."/>
            <person name="Li M."/>
        </authorList>
    </citation>
    <scope>NUCLEOTIDE SEQUENCE [LARGE SCALE GENOMIC DNA]</scope>
    <source>
        <strain evidence="1">SpSt-780</strain>
    </source>
</reference>
<protein>
    <recommendedName>
        <fullName evidence="2">DUF4388 domain-containing protein</fullName>
    </recommendedName>
</protein>
<proteinExistence type="predicted"/>
<evidence type="ECO:0008006" key="2">
    <source>
        <dbReference type="Google" id="ProtNLM"/>
    </source>
</evidence>
<dbReference type="EMBL" id="DTHG01000005">
    <property type="protein sequence ID" value="HGW90978.1"/>
    <property type="molecule type" value="Genomic_DNA"/>
</dbReference>
<dbReference type="AlphaFoldDB" id="A0A7C4UF48"/>